<evidence type="ECO:0000313" key="1">
    <source>
        <dbReference type="EMBL" id="SVE27091.1"/>
    </source>
</evidence>
<dbReference type="PANTHER" id="PTHR40036:SF1">
    <property type="entry name" value="MACROCIN O-METHYLTRANSFERASE"/>
    <property type="match status" value="1"/>
</dbReference>
<protein>
    <recommendedName>
        <fullName evidence="2">Crotonobetainyl-CoA--carnitine CoA-transferase</fullName>
    </recommendedName>
</protein>
<organism evidence="1">
    <name type="scientific">marine metagenome</name>
    <dbReference type="NCBI Taxonomy" id="408172"/>
    <lineage>
        <taxon>unclassified sequences</taxon>
        <taxon>metagenomes</taxon>
        <taxon>ecological metagenomes</taxon>
    </lineage>
</organism>
<evidence type="ECO:0008006" key="2">
    <source>
        <dbReference type="Google" id="ProtNLM"/>
    </source>
</evidence>
<dbReference type="InterPro" id="IPR008884">
    <property type="entry name" value="TylF_MeTrfase"/>
</dbReference>
<feature type="non-terminal residue" evidence="1">
    <location>
        <position position="231"/>
    </location>
</feature>
<dbReference type="AlphaFoldDB" id="A0A383C4I5"/>
<dbReference type="SUPFAM" id="SSF53335">
    <property type="entry name" value="S-adenosyl-L-methionine-dependent methyltransferases"/>
    <property type="match status" value="1"/>
</dbReference>
<name>A0A383C4I5_9ZZZZ</name>
<proteinExistence type="predicted"/>
<accession>A0A383C4I5</accession>
<gene>
    <name evidence="1" type="ORF">METZ01_LOCUS479945</name>
</gene>
<dbReference type="EMBL" id="UINC01205765">
    <property type="protein sequence ID" value="SVE27091.1"/>
    <property type="molecule type" value="Genomic_DNA"/>
</dbReference>
<reference evidence="1" key="1">
    <citation type="submission" date="2018-05" db="EMBL/GenBank/DDBJ databases">
        <authorList>
            <person name="Lanie J.A."/>
            <person name="Ng W.-L."/>
            <person name="Kazmierczak K.M."/>
            <person name="Andrzejewski T.M."/>
            <person name="Davidsen T.M."/>
            <person name="Wayne K.J."/>
            <person name="Tettelin H."/>
            <person name="Glass J.I."/>
            <person name="Rusch D."/>
            <person name="Podicherti R."/>
            <person name="Tsui H.-C.T."/>
            <person name="Winkler M.E."/>
        </authorList>
    </citation>
    <scope>NUCLEOTIDE SEQUENCE</scope>
</reference>
<dbReference type="Gene3D" id="3.40.50.150">
    <property type="entry name" value="Vaccinia Virus protein VP39"/>
    <property type="match status" value="1"/>
</dbReference>
<dbReference type="InterPro" id="IPR029063">
    <property type="entry name" value="SAM-dependent_MTases_sf"/>
</dbReference>
<dbReference type="PANTHER" id="PTHR40036">
    <property type="entry name" value="MACROCIN O-METHYLTRANSFERASE"/>
    <property type="match status" value="1"/>
</dbReference>
<sequence length="231" mass="26666">MSNHRKHYLETNNNPLSHSSDYEKNIYKRLKRLLTKSLKLSGDFWNWPLAGYLTIPSMRRLMHINYIYDLQLNNAGSIMEFGVHFGSTLIQLVNMRSIKEPYNYSRHVYGFDTFSGFESTSSRDATAKEGDFFISDDYELLLSELCDLHESLAPKSHIKKYSIIRGDASSTLNKLLEERKDIIVSLAIFDMDLYKPTKEVLSLLIPRLHKGSVLVFDELNCPQYPGETEAL</sequence>
<dbReference type="Pfam" id="PF05711">
    <property type="entry name" value="TylF"/>
    <property type="match status" value="1"/>
</dbReference>